<reference evidence="2" key="2">
    <citation type="submission" date="2023-02" db="EMBL/GenBank/DDBJ databases">
        <authorList>
            <consortium name="DOE Joint Genome Institute"/>
            <person name="Mondo S.J."/>
            <person name="Chang Y."/>
            <person name="Wang Y."/>
            <person name="Ahrendt S."/>
            <person name="Andreopoulos W."/>
            <person name="Barry K."/>
            <person name="Beard J."/>
            <person name="Benny G.L."/>
            <person name="Blankenship S."/>
            <person name="Bonito G."/>
            <person name="Cuomo C."/>
            <person name="Desiro A."/>
            <person name="Gervers K.A."/>
            <person name="Hundley H."/>
            <person name="Kuo A."/>
            <person name="LaButti K."/>
            <person name="Lang B.F."/>
            <person name="Lipzen A."/>
            <person name="O'Donnell K."/>
            <person name="Pangilinan J."/>
            <person name="Reynolds N."/>
            <person name="Sandor L."/>
            <person name="Smith M.W."/>
            <person name="Tsang A."/>
            <person name="Grigoriev I.V."/>
            <person name="Stajich J.E."/>
            <person name="Spatafora J.W."/>
        </authorList>
    </citation>
    <scope>NUCLEOTIDE SEQUENCE</scope>
    <source>
        <strain evidence="2">RSA 2281</strain>
    </source>
</reference>
<proteinExistence type="predicted"/>
<dbReference type="Proteomes" id="UP001209540">
    <property type="component" value="Unassembled WGS sequence"/>
</dbReference>
<evidence type="ECO:0000256" key="1">
    <source>
        <dbReference type="SAM" id="MobiDB-lite"/>
    </source>
</evidence>
<accession>A0AAD5KW33</accession>
<reference evidence="2" key="1">
    <citation type="journal article" date="2022" name="IScience">
        <title>Evolution of zygomycete secretomes and the origins of terrestrial fungal ecologies.</title>
        <authorList>
            <person name="Chang Y."/>
            <person name="Wang Y."/>
            <person name="Mondo S."/>
            <person name="Ahrendt S."/>
            <person name="Andreopoulos W."/>
            <person name="Barry K."/>
            <person name="Beard J."/>
            <person name="Benny G.L."/>
            <person name="Blankenship S."/>
            <person name="Bonito G."/>
            <person name="Cuomo C."/>
            <person name="Desiro A."/>
            <person name="Gervers K.A."/>
            <person name="Hundley H."/>
            <person name="Kuo A."/>
            <person name="LaButti K."/>
            <person name="Lang B.F."/>
            <person name="Lipzen A."/>
            <person name="O'Donnell K."/>
            <person name="Pangilinan J."/>
            <person name="Reynolds N."/>
            <person name="Sandor L."/>
            <person name="Smith M.E."/>
            <person name="Tsang A."/>
            <person name="Grigoriev I.V."/>
            <person name="Stajich J.E."/>
            <person name="Spatafora J.W."/>
        </authorList>
    </citation>
    <scope>NUCLEOTIDE SEQUENCE</scope>
    <source>
        <strain evidence="2">RSA 2281</strain>
    </source>
</reference>
<dbReference type="EMBL" id="JAIXMP010000002">
    <property type="protein sequence ID" value="KAI9276995.1"/>
    <property type="molecule type" value="Genomic_DNA"/>
</dbReference>
<dbReference type="AlphaFoldDB" id="A0AAD5KW33"/>
<gene>
    <name evidence="2" type="ORF">BDA99DRAFT_554932</name>
</gene>
<sequence>MILSNDNERNKNYYNEASQDLNVRSLLFKFKLIDPSSQWNSTNEARAKLWTALEDSVSTIMMGILAILQYAADEHYLQQNRPYHTTTTTTPWLASYMIYITQSSVLLSSIVRSLTDALRQHAQEMNISYTHSQHHNKSTKAPLSVSSKLLMKKKPYRLLETQLLANDVNNPPMYFKDKIVTIHSMAQKLQEETNSILQLISQVEQFLLSLQDHHHFQDNDSSHSNNFESCRQTIQKSLITHTNQLVEALLEFSASPSIIIIEKKFAQFEYHQEQSNSLFCINNSHPLYSTATTTKQNQPTCSSILQSDNHTTSIVEKDLPILPQATTTTRMELVPQEGSSKDDDDGLQHMGRDHHYHLPTPRFNSNNNNNNTNDDDDNIIISPPSPSGK</sequence>
<protein>
    <submittedName>
        <fullName evidence="2">Uncharacterized protein</fullName>
    </submittedName>
</protein>
<feature type="region of interest" description="Disordered" evidence="1">
    <location>
        <begin position="332"/>
        <end position="389"/>
    </location>
</feature>
<name>A0AAD5KW33_9FUNG</name>
<evidence type="ECO:0000313" key="3">
    <source>
        <dbReference type="Proteomes" id="UP001209540"/>
    </source>
</evidence>
<organism evidence="2 3">
    <name type="scientific">Phascolomyces articulosus</name>
    <dbReference type="NCBI Taxonomy" id="60185"/>
    <lineage>
        <taxon>Eukaryota</taxon>
        <taxon>Fungi</taxon>
        <taxon>Fungi incertae sedis</taxon>
        <taxon>Mucoromycota</taxon>
        <taxon>Mucoromycotina</taxon>
        <taxon>Mucoromycetes</taxon>
        <taxon>Mucorales</taxon>
        <taxon>Lichtheimiaceae</taxon>
        <taxon>Phascolomyces</taxon>
    </lineage>
</organism>
<comment type="caution">
    <text evidence="2">The sequence shown here is derived from an EMBL/GenBank/DDBJ whole genome shotgun (WGS) entry which is preliminary data.</text>
</comment>
<keyword evidence="3" id="KW-1185">Reference proteome</keyword>
<evidence type="ECO:0000313" key="2">
    <source>
        <dbReference type="EMBL" id="KAI9276995.1"/>
    </source>
</evidence>